<accession>A0A4R5AGR5</accession>
<evidence type="ECO:0000256" key="1">
    <source>
        <dbReference type="SAM" id="Phobius"/>
    </source>
</evidence>
<feature type="transmembrane region" description="Helical" evidence="1">
    <location>
        <begin position="100"/>
        <end position="120"/>
    </location>
</feature>
<dbReference type="EMBL" id="SMKY01000254">
    <property type="protein sequence ID" value="TDD69232.1"/>
    <property type="molecule type" value="Genomic_DNA"/>
</dbReference>
<feature type="transmembrane region" description="Helical" evidence="1">
    <location>
        <begin position="30"/>
        <end position="49"/>
    </location>
</feature>
<feature type="transmembrane region" description="Helical" evidence="1">
    <location>
        <begin position="61"/>
        <end position="80"/>
    </location>
</feature>
<dbReference type="OrthoDB" id="3480012at2"/>
<keyword evidence="1" id="KW-0812">Transmembrane</keyword>
<dbReference type="AlphaFoldDB" id="A0A4R5AGR5"/>
<feature type="transmembrane region" description="Helical" evidence="1">
    <location>
        <begin position="159"/>
        <end position="176"/>
    </location>
</feature>
<name>A0A4R5AGR5_9ACTN</name>
<keyword evidence="1" id="KW-0472">Membrane</keyword>
<gene>
    <name evidence="3" type="ORF">E1293_36085</name>
</gene>
<evidence type="ECO:0000256" key="2">
    <source>
        <dbReference type="SAM" id="SignalP"/>
    </source>
</evidence>
<protein>
    <submittedName>
        <fullName evidence="3">Uncharacterized protein</fullName>
    </submittedName>
</protein>
<keyword evidence="1" id="KW-1133">Transmembrane helix</keyword>
<comment type="caution">
    <text evidence="3">The sequence shown here is derived from an EMBL/GenBank/DDBJ whole genome shotgun (WGS) entry which is preliminary data.</text>
</comment>
<organism evidence="3 4">
    <name type="scientific">Actinomadura darangshiensis</name>
    <dbReference type="NCBI Taxonomy" id="705336"/>
    <lineage>
        <taxon>Bacteria</taxon>
        <taxon>Bacillati</taxon>
        <taxon>Actinomycetota</taxon>
        <taxon>Actinomycetes</taxon>
        <taxon>Streptosporangiales</taxon>
        <taxon>Thermomonosporaceae</taxon>
        <taxon>Actinomadura</taxon>
    </lineage>
</organism>
<sequence>MFAIAAVTALLLRATQPSAALTADPGHPLTSSWLVPVLLGIGLATPLPVLRWRALARLVTVAVRTLAAPAAALSAMVLAANSGVVEQPTGFVKAALIGCYWAVLAFTALRLCSLVARVAAAAAMPTTGRLRAALLLIGTGLALAAGQSLFAIVGTAPGGGSVTVMLVLGLLAAATIRAGHDLRPDRTA</sequence>
<feature type="chain" id="PRO_5038537875" evidence="2">
    <location>
        <begin position="20"/>
        <end position="188"/>
    </location>
</feature>
<evidence type="ECO:0000313" key="3">
    <source>
        <dbReference type="EMBL" id="TDD69232.1"/>
    </source>
</evidence>
<keyword evidence="4" id="KW-1185">Reference proteome</keyword>
<feature type="transmembrane region" description="Helical" evidence="1">
    <location>
        <begin position="132"/>
        <end position="153"/>
    </location>
</feature>
<proteinExistence type="predicted"/>
<dbReference type="Proteomes" id="UP000295578">
    <property type="component" value="Unassembled WGS sequence"/>
</dbReference>
<feature type="signal peptide" evidence="2">
    <location>
        <begin position="1"/>
        <end position="19"/>
    </location>
</feature>
<evidence type="ECO:0000313" key="4">
    <source>
        <dbReference type="Proteomes" id="UP000295578"/>
    </source>
</evidence>
<reference evidence="3 4" key="1">
    <citation type="submission" date="2019-03" db="EMBL/GenBank/DDBJ databases">
        <title>Draft genome sequences of novel Actinobacteria.</title>
        <authorList>
            <person name="Sahin N."/>
            <person name="Ay H."/>
            <person name="Saygin H."/>
        </authorList>
    </citation>
    <scope>NUCLEOTIDE SEQUENCE [LARGE SCALE GENOMIC DNA]</scope>
    <source>
        <strain evidence="3 4">DSM 45941</strain>
    </source>
</reference>
<keyword evidence="2" id="KW-0732">Signal</keyword>